<accession>A0ABR8NLS1</accession>
<comment type="caution">
    <text evidence="2">The sequence shown here is derived from an EMBL/GenBank/DDBJ whole genome shotgun (WGS) entry which is preliminary data.</text>
</comment>
<gene>
    <name evidence="2" type="ORF">IF188_01945</name>
</gene>
<protein>
    <recommendedName>
        <fullName evidence="4">WxL domain-containing protein</fullName>
    </recommendedName>
</protein>
<evidence type="ECO:0000256" key="1">
    <source>
        <dbReference type="SAM" id="SignalP"/>
    </source>
</evidence>
<dbReference type="Proteomes" id="UP000598426">
    <property type="component" value="Unassembled WGS sequence"/>
</dbReference>
<proteinExistence type="predicted"/>
<feature type="signal peptide" evidence="1">
    <location>
        <begin position="1"/>
        <end position="28"/>
    </location>
</feature>
<dbReference type="EMBL" id="JACXZS010000001">
    <property type="protein sequence ID" value="MBD3940461.1"/>
    <property type="molecule type" value="Genomic_DNA"/>
</dbReference>
<keyword evidence="1" id="KW-0732">Signal</keyword>
<reference evidence="2 3" key="1">
    <citation type="submission" date="2020-09" db="EMBL/GenBank/DDBJ databases">
        <title>Isolation and identification of active actinomycetes.</title>
        <authorList>
            <person name="Li X."/>
        </authorList>
    </citation>
    <scope>NUCLEOTIDE SEQUENCE [LARGE SCALE GENOMIC DNA]</scope>
    <source>
        <strain evidence="2 3">NEAU-LLC</strain>
    </source>
</reference>
<evidence type="ECO:0000313" key="2">
    <source>
        <dbReference type="EMBL" id="MBD3940461.1"/>
    </source>
</evidence>
<evidence type="ECO:0000313" key="3">
    <source>
        <dbReference type="Proteomes" id="UP000598426"/>
    </source>
</evidence>
<feature type="chain" id="PRO_5045046859" description="WxL domain-containing protein" evidence="1">
    <location>
        <begin position="29"/>
        <end position="212"/>
    </location>
</feature>
<keyword evidence="3" id="KW-1185">Reference proteome</keyword>
<sequence>MRKAVTSRVAVATLGGILLAGVAGAAFADEEQQTDDVDVNVVIEELTGPGTLAMTVADDATTLAEVDSDDPTERKFTGTLPSVTVSDTRTSIPEGAAWAVLGQASAFVSTDGGGQPDISAGYLGWVPRVVDPGETYEVLAGDTVDTVLDDGPNNVGLEGVAGPELLAMTLNGSGSAQAVSDSWAADADLFLKVPVDTAPGAYTSVLTLSLFE</sequence>
<organism evidence="2 3">
    <name type="scientific">Microbacterium helvum</name>
    <dbReference type="NCBI Taxonomy" id="2773713"/>
    <lineage>
        <taxon>Bacteria</taxon>
        <taxon>Bacillati</taxon>
        <taxon>Actinomycetota</taxon>
        <taxon>Actinomycetes</taxon>
        <taxon>Micrococcales</taxon>
        <taxon>Microbacteriaceae</taxon>
        <taxon>Microbacterium</taxon>
    </lineage>
</organism>
<evidence type="ECO:0008006" key="4">
    <source>
        <dbReference type="Google" id="ProtNLM"/>
    </source>
</evidence>
<name>A0ABR8NLS1_9MICO</name>